<accession>A0A834WAL9</accession>
<evidence type="ECO:0000313" key="2">
    <source>
        <dbReference type="EMBL" id="KAF7814458.1"/>
    </source>
</evidence>
<gene>
    <name evidence="2" type="ORF">G2W53_028427</name>
</gene>
<feature type="region of interest" description="Disordered" evidence="1">
    <location>
        <begin position="1"/>
        <end position="35"/>
    </location>
</feature>
<reference evidence="2" key="1">
    <citation type="submission" date="2020-09" db="EMBL/GenBank/DDBJ databases">
        <title>Genome-Enabled Discovery of Anthraquinone Biosynthesis in Senna tora.</title>
        <authorList>
            <person name="Kang S.-H."/>
            <person name="Pandey R.P."/>
            <person name="Lee C.-M."/>
            <person name="Sim J.-S."/>
            <person name="Jeong J.-T."/>
            <person name="Choi B.-S."/>
            <person name="Jung M."/>
            <person name="Ginzburg D."/>
            <person name="Zhao K."/>
            <person name="Won S.Y."/>
            <person name="Oh T.-J."/>
            <person name="Yu Y."/>
            <person name="Kim N.-H."/>
            <person name="Lee O.R."/>
            <person name="Lee T.-H."/>
            <person name="Bashyal P."/>
            <person name="Kim T.-S."/>
            <person name="Lee W.-H."/>
            <person name="Kawkins C."/>
            <person name="Kim C.-K."/>
            <person name="Kim J.S."/>
            <person name="Ahn B.O."/>
            <person name="Rhee S.Y."/>
            <person name="Sohng J.K."/>
        </authorList>
    </citation>
    <scope>NUCLEOTIDE SEQUENCE</scope>
    <source>
        <tissue evidence="2">Leaf</tissue>
    </source>
</reference>
<protein>
    <submittedName>
        <fullName evidence="2">Uncharacterized protein</fullName>
    </submittedName>
</protein>
<dbReference type="Proteomes" id="UP000634136">
    <property type="component" value="Unassembled WGS sequence"/>
</dbReference>
<proteinExistence type="predicted"/>
<dbReference type="AlphaFoldDB" id="A0A834WAL9"/>
<comment type="caution">
    <text evidence="2">The sequence shown here is derived from an EMBL/GenBank/DDBJ whole genome shotgun (WGS) entry which is preliminary data.</text>
</comment>
<evidence type="ECO:0000313" key="3">
    <source>
        <dbReference type="Proteomes" id="UP000634136"/>
    </source>
</evidence>
<sequence length="35" mass="3890">MNPHLLENVASGNSRDNEGKGSKKSESYAKFDLHE</sequence>
<dbReference type="EMBL" id="JAAIUW010000009">
    <property type="protein sequence ID" value="KAF7814458.1"/>
    <property type="molecule type" value="Genomic_DNA"/>
</dbReference>
<feature type="compositionally biased region" description="Basic and acidic residues" evidence="1">
    <location>
        <begin position="15"/>
        <end position="35"/>
    </location>
</feature>
<organism evidence="2 3">
    <name type="scientific">Senna tora</name>
    <dbReference type="NCBI Taxonomy" id="362788"/>
    <lineage>
        <taxon>Eukaryota</taxon>
        <taxon>Viridiplantae</taxon>
        <taxon>Streptophyta</taxon>
        <taxon>Embryophyta</taxon>
        <taxon>Tracheophyta</taxon>
        <taxon>Spermatophyta</taxon>
        <taxon>Magnoliopsida</taxon>
        <taxon>eudicotyledons</taxon>
        <taxon>Gunneridae</taxon>
        <taxon>Pentapetalae</taxon>
        <taxon>rosids</taxon>
        <taxon>fabids</taxon>
        <taxon>Fabales</taxon>
        <taxon>Fabaceae</taxon>
        <taxon>Caesalpinioideae</taxon>
        <taxon>Cassia clade</taxon>
        <taxon>Senna</taxon>
    </lineage>
</organism>
<keyword evidence="3" id="KW-1185">Reference proteome</keyword>
<name>A0A834WAL9_9FABA</name>
<evidence type="ECO:0000256" key="1">
    <source>
        <dbReference type="SAM" id="MobiDB-lite"/>
    </source>
</evidence>